<keyword evidence="2" id="KW-0472">Membrane</keyword>
<keyword evidence="2" id="KW-0812">Transmembrane</keyword>
<feature type="transmembrane region" description="Helical" evidence="2">
    <location>
        <begin position="147"/>
        <end position="174"/>
    </location>
</feature>
<dbReference type="Pfam" id="PF02517">
    <property type="entry name" value="Rce1-like"/>
    <property type="match status" value="1"/>
</dbReference>
<evidence type="ECO:0000259" key="3">
    <source>
        <dbReference type="Pfam" id="PF02517"/>
    </source>
</evidence>
<protein>
    <submittedName>
        <fullName evidence="4">CPBP family intramembrane metalloprotease</fullName>
    </submittedName>
</protein>
<feature type="transmembrane region" description="Helical" evidence="2">
    <location>
        <begin position="106"/>
        <end position="127"/>
    </location>
</feature>
<comment type="caution">
    <text evidence="4">The sequence shown here is derived from an EMBL/GenBank/DDBJ whole genome shotgun (WGS) entry which is preliminary data.</text>
</comment>
<evidence type="ECO:0000256" key="2">
    <source>
        <dbReference type="SAM" id="Phobius"/>
    </source>
</evidence>
<organism evidence="4 5">
    <name type="scientific">Nocardiopsis suaedae</name>
    <dbReference type="NCBI Taxonomy" id="3018444"/>
    <lineage>
        <taxon>Bacteria</taxon>
        <taxon>Bacillati</taxon>
        <taxon>Actinomycetota</taxon>
        <taxon>Actinomycetes</taxon>
        <taxon>Streptosporangiales</taxon>
        <taxon>Nocardiopsidaceae</taxon>
        <taxon>Nocardiopsis</taxon>
    </lineage>
</organism>
<sequence length="336" mass="35369">MNEPTERGPGDGGTPPGGPLPPPPYGAPAAVAPPPPAVDPVPEGEPYHLLARTARNRWWRPVVGSLFILGVGAVFVLGLGMVLGIVAAFSGVDMTDPEALFTEMPLLTLVTTALGLALTLPLVLFAVRFVQRRPAGSASSVAGRLRWGWMALCAAVALGAMLVSWGVSLTYSLLSGQGLGEFEVDWAGWGAFLPAAAVIVVLIPFQAAAEEYVFRGWLMQAFGAFMRTPWPGALVSSLVFMSLHGYRDWGMAWVFLFGLCLAYVTIRTGGLEAAIGLHVVHNVGGFLLAAAAGETASPLDQGSVSWEIMLGPGVELLIFLAVVLPLAKRRNVATRS</sequence>
<name>A0ABT4TQI3_9ACTN</name>
<dbReference type="RefSeq" id="WP_270679583.1">
    <property type="nucleotide sequence ID" value="NZ_JAQFWP010000044.1"/>
</dbReference>
<dbReference type="EMBL" id="JAQFWP010000044">
    <property type="protein sequence ID" value="MDA2806951.1"/>
    <property type="molecule type" value="Genomic_DNA"/>
</dbReference>
<keyword evidence="5" id="KW-1185">Reference proteome</keyword>
<feature type="transmembrane region" description="Helical" evidence="2">
    <location>
        <begin position="249"/>
        <end position="266"/>
    </location>
</feature>
<evidence type="ECO:0000313" key="4">
    <source>
        <dbReference type="EMBL" id="MDA2806951.1"/>
    </source>
</evidence>
<dbReference type="InterPro" id="IPR003675">
    <property type="entry name" value="Rce1/LyrA-like_dom"/>
</dbReference>
<evidence type="ECO:0000313" key="5">
    <source>
        <dbReference type="Proteomes" id="UP001165685"/>
    </source>
</evidence>
<accession>A0ABT4TQI3</accession>
<proteinExistence type="predicted"/>
<keyword evidence="2" id="KW-1133">Transmembrane helix</keyword>
<feature type="domain" description="CAAX prenyl protease 2/Lysostaphin resistance protein A-like" evidence="3">
    <location>
        <begin position="196"/>
        <end position="283"/>
    </location>
</feature>
<reference evidence="4" key="1">
    <citation type="submission" date="2023-01" db="EMBL/GenBank/DDBJ databases">
        <title>Draft genome sequence of Nocardiopsis sp. LSu2-4 isolated from halophytes.</title>
        <authorList>
            <person name="Duangmal K."/>
            <person name="Chantavorakit T."/>
        </authorList>
    </citation>
    <scope>NUCLEOTIDE SEQUENCE</scope>
    <source>
        <strain evidence="4">LSu2-4</strain>
    </source>
</reference>
<feature type="compositionally biased region" description="Pro residues" evidence="1">
    <location>
        <begin position="16"/>
        <end position="38"/>
    </location>
</feature>
<gene>
    <name evidence="4" type="ORF">O4U47_20770</name>
</gene>
<feature type="transmembrane region" description="Helical" evidence="2">
    <location>
        <begin position="273"/>
        <end position="292"/>
    </location>
</feature>
<evidence type="ECO:0000256" key="1">
    <source>
        <dbReference type="SAM" id="MobiDB-lite"/>
    </source>
</evidence>
<feature type="transmembrane region" description="Helical" evidence="2">
    <location>
        <begin position="304"/>
        <end position="327"/>
    </location>
</feature>
<feature type="transmembrane region" description="Helical" evidence="2">
    <location>
        <begin position="186"/>
        <end position="205"/>
    </location>
</feature>
<dbReference type="GO" id="GO:0008237">
    <property type="term" value="F:metallopeptidase activity"/>
    <property type="evidence" value="ECO:0007669"/>
    <property type="project" value="UniProtKB-KW"/>
</dbReference>
<feature type="region of interest" description="Disordered" evidence="1">
    <location>
        <begin position="1"/>
        <end position="38"/>
    </location>
</feature>
<dbReference type="Proteomes" id="UP001165685">
    <property type="component" value="Unassembled WGS sequence"/>
</dbReference>
<feature type="transmembrane region" description="Helical" evidence="2">
    <location>
        <begin position="217"/>
        <end position="243"/>
    </location>
</feature>
<keyword evidence="4" id="KW-0482">Metalloprotease</keyword>
<feature type="transmembrane region" description="Helical" evidence="2">
    <location>
        <begin position="62"/>
        <end position="86"/>
    </location>
</feature>
<keyword evidence="4" id="KW-0645">Protease</keyword>
<keyword evidence="4" id="KW-0378">Hydrolase</keyword>